<dbReference type="AlphaFoldDB" id="A0A4U8Q367"/>
<sequence length="93" mass="10479">MTFGINLNSWLSPQLQQLVLLAIVIMGLYFAIKRETTKLATTAVIAVIAIGLTFNSSGVKDVLLKLFNQIFGLCFMIFDVGKRFCLNLFYHIF</sequence>
<dbReference type="Proteomes" id="UP000306509">
    <property type="component" value="Unassembled WGS sequence"/>
</dbReference>
<dbReference type="EMBL" id="QGQD01000074">
    <property type="protein sequence ID" value="TLC99170.1"/>
    <property type="molecule type" value="Genomic_DNA"/>
</dbReference>
<feature type="transmembrane region" description="Helical" evidence="1">
    <location>
        <begin position="39"/>
        <end position="58"/>
    </location>
</feature>
<dbReference type="RefSeq" id="WP_416389906.1">
    <property type="nucleotide sequence ID" value="NZ_QGQD01000074.1"/>
</dbReference>
<keyword evidence="1" id="KW-0812">Transmembrane</keyword>
<feature type="transmembrane region" description="Helical" evidence="1">
    <location>
        <begin position="15"/>
        <end position="32"/>
    </location>
</feature>
<evidence type="ECO:0000313" key="3">
    <source>
        <dbReference type="Proteomes" id="UP000306509"/>
    </source>
</evidence>
<protein>
    <submittedName>
        <fullName evidence="2">Uncharacterized protein</fullName>
    </submittedName>
</protein>
<evidence type="ECO:0000256" key="1">
    <source>
        <dbReference type="SAM" id="Phobius"/>
    </source>
</evidence>
<reference evidence="2 3" key="1">
    <citation type="journal article" date="2019" name="Anaerobe">
        <title>Detection of Robinsoniella peoriensis in multiple bone samples of a trauma patient.</title>
        <authorList>
            <person name="Schrottner P."/>
            <person name="Hartwich K."/>
            <person name="Bunk B."/>
            <person name="Schober I."/>
            <person name="Helbig S."/>
            <person name="Rudolph W.W."/>
            <person name="Gunzer F."/>
        </authorList>
    </citation>
    <scope>NUCLEOTIDE SEQUENCE [LARGE SCALE GENOMIC DNA]</scope>
    <source>
        <strain evidence="2 3">DSM 106044</strain>
    </source>
</reference>
<name>A0A4U8Q367_9FIRM</name>
<organism evidence="2 3">
    <name type="scientific">Robinsoniella peoriensis</name>
    <dbReference type="NCBI Taxonomy" id="180332"/>
    <lineage>
        <taxon>Bacteria</taxon>
        <taxon>Bacillati</taxon>
        <taxon>Bacillota</taxon>
        <taxon>Clostridia</taxon>
        <taxon>Lachnospirales</taxon>
        <taxon>Lachnospiraceae</taxon>
        <taxon>Robinsoniella</taxon>
    </lineage>
</organism>
<comment type="caution">
    <text evidence="2">The sequence shown here is derived from an EMBL/GenBank/DDBJ whole genome shotgun (WGS) entry which is preliminary data.</text>
</comment>
<keyword evidence="1" id="KW-0472">Membrane</keyword>
<proteinExistence type="predicted"/>
<accession>A0A4U8Q367</accession>
<evidence type="ECO:0000313" key="2">
    <source>
        <dbReference type="EMBL" id="TLC99170.1"/>
    </source>
</evidence>
<keyword evidence="1" id="KW-1133">Transmembrane helix</keyword>
<gene>
    <name evidence="2" type="ORF">DSM106044_03948</name>
</gene>
<keyword evidence="3" id="KW-1185">Reference proteome</keyword>